<keyword evidence="1 3" id="KW-0479">Metal-binding</keyword>
<comment type="catalytic activity">
    <reaction evidence="3">
        <text>D-mannose 6-phosphate = D-fructose 6-phosphate</text>
        <dbReference type="Rhea" id="RHEA:12356"/>
        <dbReference type="ChEBI" id="CHEBI:58735"/>
        <dbReference type="ChEBI" id="CHEBI:61527"/>
        <dbReference type="EC" id="5.3.1.8"/>
    </reaction>
</comment>
<dbReference type="EC" id="5.3.1.8" evidence="3"/>
<dbReference type="EMBL" id="JADIMY010000072">
    <property type="protein sequence ID" value="MBO8427578.1"/>
    <property type="molecule type" value="Genomic_DNA"/>
</dbReference>
<dbReference type="InterPro" id="IPR046457">
    <property type="entry name" value="PMI_typeI_cat"/>
</dbReference>
<feature type="active site" evidence="5">
    <location>
        <position position="198"/>
    </location>
</feature>
<evidence type="ECO:0000256" key="2">
    <source>
        <dbReference type="ARBA" id="ARBA00022833"/>
    </source>
</evidence>
<evidence type="ECO:0000256" key="5">
    <source>
        <dbReference type="PIRSR" id="PIRSR036894-2"/>
    </source>
</evidence>
<dbReference type="GO" id="GO:0004476">
    <property type="term" value="F:mannose-6-phosphate isomerase activity"/>
    <property type="evidence" value="ECO:0007669"/>
    <property type="project" value="UniProtKB-UniRule"/>
</dbReference>
<dbReference type="CDD" id="cd07010">
    <property type="entry name" value="cupin_PMI_type_I_N_bac"/>
    <property type="match status" value="1"/>
</dbReference>
<feature type="binding site" evidence="4">
    <location>
        <position position="103"/>
    </location>
    <ligand>
        <name>Zn(2+)</name>
        <dbReference type="ChEBI" id="CHEBI:29105"/>
    </ligand>
</feature>
<dbReference type="Gene3D" id="2.60.120.10">
    <property type="entry name" value="Jelly Rolls"/>
    <property type="match status" value="1"/>
</dbReference>
<dbReference type="Pfam" id="PF20511">
    <property type="entry name" value="PMI_typeI_cat"/>
    <property type="match status" value="1"/>
</dbReference>
<evidence type="ECO:0000313" key="7">
    <source>
        <dbReference type="EMBL" id="MBO8427578.1"/>
    </source>
</evidence>
<name>A0A9D9DHG2_9BACL</name>
<organism evidence="7 8">
    <name type="scientific">Candidatus Onthovivens merdipullorum</name>
    <dbReference type="NCBI Taxonomy" id="2840889"/>
    <lineage>
        <taxon>Bacteria</taxon>
        <taxon>Bacillati</taxon>
        <taxon>Bacillota</taxon>
        <taxon>Bacilli</taxon>
        <taxon>Bacillales</taxon>
        <taxon>Candidatus Onthovivens</taxon>
    </lineage>
</organism>
<feature type="binding site" evidence="4">
    <location>
        <position position="178"/>
    </location>
    <ligand>
        <name>Zn(2+)</name>
        <dbReference type="ChEBI" id="CHEBI:29105"/>
    </ligand>
</feature>
<dbReference type="PIRSF" id="PIRSF036894">
    <property type="entry name" value="PMI_Firm_short"/>
    <property type="match status" value="1"/>
</dbReference>
<evidence type="ECO:0000313" key="8">
    <source>
        <dbReference type="Proteomes" id="UP000823613"/>
    </source>
</evidence>
<dbReference type="InterPro" id="IPR014710">
    <property type="entry name" value="RmlC-like_jellyroll"/>
</dbReference>
<dbReference type="InterPro" id="IPR011051">
    <property type="entry name" value="RmlC_Cupin_sf"/>
</dbReference>
<keyword evidence="3 7" id="KW-0413">Isomerase</keyword>
<evidence type="ECO:0000259" key="6">
    <source>
        <dbReference type="Pfam" id="PF20511"/>
    </source>
</evidence>
<proteinExistence type="inferred from homology"/>
<comment type="caution">
    <text evidence="7">The sequence shown here is derived from an EMBL/GenBank/DDBJ whole genome shotgun (WGS) entry which is preliminary data.</text>
</comment>
<keyword evidence="2 3" id="KW-0862">Zinc</keyword>
<comment type="similarity">
    <text evidence="3">Belongs to the mannose-6-phosphate isomerase type 1 family.</text>
</comment>
<dbReference type="SUPFAM" id="SSF51182">
    <property type="entry name" value="RmlC-like cupins"/>
    <property type="match status" value="1"/>
</dbReference>
<protein>
    <recommendedName>
        <fullName evidence="3">Mannose-6-phosphate isomerase</fullName>
        <ecNumber evidence="3">5.3.1.8</ecNumber>
    </recommendedName>
</protein>
<sequence>MVDISEIIPSIKEYIWGGTNLKKYKDPNNQFKNVSESWELSFLDEGPSLIYDENSKTNLELRKVVSSADLGKDINKFIFNGKIFFPLLIKLIDSNSSLSIQVHPSDEYALKHENSLGKEEMWIILDAKKFSYLYLGLNKDLTKEDFVKSIQNNTILDNLNKVYVKKGDIFLVKPGTIHAIGEGITLLEIQESSFLTYRIYDFNRVDQNGLKRPLHIEKALDVINFNKLNVESITLTNKTHIKRKYFHVLIDTLNNSTKEYLYPNSFVVITIIDGDGIINNKKASKFESYFIKANTKINISSKSKISYVISSI</sequence>
<evidence type="ECO:0000256" key="3">
    <source>
        <dbReference type="PIRNR" id="PIRNR036894"/>
    </source>
</evidence>
<gene>
    <name evidence="7" type="ORF">IAC58_03390</name>
</gene>
<evidence type="ECO:0000256" key="1">
    <source>
        <dbReference type="ARBA" id="ARBA00022723"/>
    </source>
</evidence>
<feature type="binding site" evidence="4">
    <location>
        <position position="120"/>
    </location>
    <ligand>
        <name>Zn(2+)</name>
        <dbReference type="ChEBI" id="CHEBI:29105"/>
    </ligand>
</feature>
<feature type="domain" description="Phosphomannose isomerase type I catalytic" evidence="6">
    <location>
        <begin position="7"/>
        <end position="109"/>
    </location>
</feature>
<dbReference type="GO" id="GO:0005975">
    <property type="term" value="P:carbohydrate metabolic process"/>
    <property type="evidence" value="ECO:0007669"/>
    <property type="project" value="UniProtKB-UniRule"/>
</dbReference>
<dbReference type="Proteomes" id="UP000823613">
    <property type="component" value="Unassembled WGS sequence"/>
</dbReference>
<dbReference type="InterPro" id="IPR051804">
    <property type="entry name" value="Carb_Metab_Reg_Kinase/Isom"/>
</dbReference>
<dbReference type="PANTHER" id="PTHR42742">
    <property type="entry name" value="TRANSCRIPTIONAL REPRESSOR MPRA"/>
    <property type="match status" value="1"/>
</dbReference>
<dbReference type="InterPro" id="IPR014628">
    <property type="entry name" value="Man6P_isomerase_Firm_short"/>
</dbReference>
<dbReference type="PANTHER" id="PTHR42742:SF3">
    <property type="entry name" value="FRUCTOKINASE"/>
    <property type="match status" value="1"/>
</dbReference>
<dbReference type="AlphaFoldDB" id="A0A9D9DHG2"/>
<reference evidence="7" key="2">
    <citation type="journal article" date="2021" name="PeerJ">
        <title>Extensive microbial diversity within the chicken gut microbiome revealed by metagenomics and culture.</title>
        <authorList>
            <person name="Gilroy R."/>
            <person name="Ravi A."/>
            <person name="Getino M."/>
            <person name="Pursley I."/>
            <person name="Horton D.L."/>
            <person name="Alikhan N.F."/>
            <person name="Baker D."/>
            <person name="Gharbi K."/>
            <person name="Hall N."/>
            <person name="Watson M."/>
            <person name="Adriaenssens E.M."/>
            <person name="Foster-Nyarko E."/>
            <person name="Jarju S."/>
            <person name="Secka A."/>
            <person name="Antonio M."/>
            <person name="Oren A."/>
            <person name="Chaudhuri R.R."/>
            <person name="La Ragione R."/>
            <person name="Hildebrand F."/>
            <person name="Pallen M.J."/>
        </authorList>
    </citation>
    <scope>NUCLEOTIDE SEQUENCE</scope>
    <source>
        <strain evidence="7">11159</strain>
    </source>
</reference>
<dbReference type="GO" id="GO:0008270">
    <property type="term" value="F:zinc ion binding"/>
    <property type="evidence" value="ECO:0007669"/>
    <property type="project" value="UniProtKB-UniRule"/>
</dbReference>
<reference evidence="7" key="1">
    <citation type="submission" date="2020-10" db="EMBL/GenBank/DDBJ databases">
        <authorList>
            <person name="Gilroy R."/>
        </authorList>
    </citation>
    <scope>NUCLEOTIDE SEQUENCE</scope>
    <source>
        <strain evidence="7">11159</strain>
    </source>
</reference>
<comment type="cofactor">
    <cofactor evidence="4">
        <name>Zn(2+)</name>
        <dbReference type="ChEBI" id="CHEBI:29105"/>
    </cofactor>
    <text evidence="4">Binds 1 zinc ion per subunit.</text>
</comment>
<evidence type="ECO:0000256" key="4">
    <source>
        <dbReference type="PIRSR" id="PIRSR036894-1"/>
    </source>
</evidence>
<accession>A0A9D9DHG2</accession>